<accession>A0A6J4KVY2</accession>
<dbReference type="EMBL" id="CADCTS010000347">
    <property type="protein sequence ID" value="CAA9316970.1"/>
    <property type="molecule type" value="Genomic_DNA"/>
</dbReference>
<gene>
    <name evidence="2" type="ORF">AVDCRST_MAG48-2415</name>
</gene>
<organism evidence="2">
    <name type="scientific">uncultured Friedmanniella sp</name>
    <dbReference type="NCBI Taxonomy" id="335381"/>
    <lineage>
        <taxon>Bacteria</taxon>
        <taxon>Bacillati</taxon>
        <taxon>Actinomycetota</taxon>
        <taxon>Actinomycetes</taxon>
        <taxon>Propionibacteriales</taxon>
        <taxon>Nocardioidaceae</taxon>
        <taxon>Friedmanniella</taxon>
        <taxon>environmental samples</taxon>
    </lineage>
</organism>
<name>A0A6J4KVY2_9ACTN</name>
<evidence type="ECO:0000256" key="1">
    <source>
        <dbReference type="SAM" id="MobiDB-lite"/>
    </source>
</evidence>
<reference evidence="2" key="1">
    <citation type="submission" date="2020-02" db="EMBL/GenBank/DDBJ databases">
        <authorList>
            <person name="Meier V. D."/>
        </authorList>
    </citation>
    <scope>NUCLEOTIDE SEQUENCE</scope>
    <source>
        <strain evidence="2">AVDCRST_MAG48</strain>
    </source>
</reference>
<feature type="region of interest" description="Disordered" evidence="1">
    <location>
        <begin position="1"/>
        <end position="44"/>
    </location>
</feature>
<proteinExistence type="predicted"/>
<protein>
    <submittedName>
        <fullName evidence="2">Uncharacterized protein</fullName>
    </submittedName>
</protein>
<dbReference type="AlphaFoldDB" id="A0A6J4KVY2"/>
<evidence type="ECO:0000313" key="2">
    <source>
        <dbReference type="EMBL" id="CAA9316970.1"/>
    </source>
</evidence>
<sequence>MCSWRSGPAPVPLAGAGTPGSTWCRSPERGRLKAHGALSRVPLA</sequence>